<evidence type="ECO:0000259" key="3">
    <source>
        <dbReference type="Pfam" id="PF00561"/>
    </source>
</evidence>
<dbReference type="SUPFAM" id="SSF53474">
    <property type="entry name" value="alpha/beta-Hydrolases"/>
    <property type="match status" value="1"/>
</dbReference>
<feature type="domain" description="AB hydrolase-1" evidence="3">
    <location>
        <begin position="44"/>
        <end position="326"/>
    </location>
</feature>
<dbReference type="Gene3D" id="3.40.50.1820">
    <property type="entry name" value="alpha/beta hydrolase"/>
    <property type="match status" value="1"/>
</dbReference>
<dbReference type="EMBL" id="JAQQWN010000009">
    <property type="protein sequence ID" value="KAK8065495.1"/>
    <property type="molecule type" value="Genomic_DNA"/>
</dbReference>
<proteinExistence type="inferred from homology"/>
<keyword evidence="5" id="KW-1185">Reference proteome</keyword>
<reference evidence="4 5" key="1">
    <citation type="submission" date="2023-01" db="EMBL/GenBank/DDBJ databases">
        <title>Analysis of 21 Apiospora genomes using comparative genomics revels a genus with tremendous synthesis potential of carbohydrate active enzymes and secondary metabolites.</title>
        <authorList>
            <person name="Sorensen T."/>
        </authorList>
    </citation>
    <scope>NUCLEOTIDE SEQUENCE [LARGE SCALE GENOMIC DNA]</scope>
    <source>
        <strain evidence="4 5">CBS 114990</strain>
    </source>
</reference>
<dbReference type="Pfam" id="PF00561">
    <property type="entry name" value="Abhydrolase_1"/>
    <property type="match status" value="1"/>
</dbReference>
<dbReference type="GeneID" id="92049616"/>
<dbReference type="InterPro" id="IPR029058">
    <property type="entry name" value="AB_hydrolase_fold"/>
</dbReference>
<dbReference type="PRINTS" id="PR00412">
    <property type="entry name" value="EPOXHYDRLASE"/>
</dbReference>
<dbReference type="InterPro" id="IPR000073">
    <property type="entry name" value="AB_hydrolase_1"/>
</dbReference>
<evidence type="ECO:0000256" key="1">
    <source>
        <dbReference type="ARBA" id="ARBA00022801"/>
    </source>
</evidence>
<organism evidence="4 5">
    <name type="scientific">Apiospora hydei</name>
    <dbReference type="NCBI Taxonomy" id="1337664"/>
    <lineage>
        <taxon>Eukaryota</taxon>
        <taxon>Fungi</taxon>
        <taxon>Dikarya</taxon>
        <taxon>Ascomycota</taxon>
        <taxon>Pezizomycotina</taxon>
        <taxon>Sordariomycetes</taxon>
        <taxon>Xylariomycetidae</taxon>
        <taxon>Amphisphaeriales</taxon>
        <taxon>Apiosporaceae</taxon>
        <taxon>Apiospora</taxon>
    </lineage>
</organism>
<gene>
    <name evidence="4" type="ORF">PG997_012242</name>
</gene>
<comment type="similarity">
    <text evidence="2">Belongs to the AB hydrolase superfamily. Epoxide hydrolase family.</text>
</comment>
<dbReference type="PRINTS" id="PR00111">
    <property type="entry name" value="ABHYDROLASE"/>
</dbReference>
<comment type="caution">
    <text evidence="4">The sequence shown here is derived from an EMBL/GenBank/DDBJ whole genome shotgun (WGS) entry which is preliminary data.</text>
</comment>
<dbReference type="PANTHER" id="PTHR43329">
    <property type="entry name" value="EPOXIDE HYDROLASE"/>
    <property type="match status" value="1"/>
</dbReference>
<keyword evidence="1" id="KW-0378">Hydrolase</keyword>
<evidence type="ECO:0000256" key="2">
    <source>
        <dbReference type="ARBA" id="ARBA00038334"/>
    </source>
</evidence>
<dbReference type="InterPro" id="IPR000639">
    <property type="entry name" value="Epox_hydrolase-like"/>
</dbReference>
<dbReference type="RefSeq" id="XP_066662248.1">
    <property type="nucleotide sequence ID" value="XM_066816556.1"/>
</dbReference>
<protein>
    <recommendedName>
        <fullName evidence="3">AB hydrolase-1 domain-containing protein</fullName>
    </recommendedName>
</protein>
<evidence type="ECO:0000313" key="4">
    <source>
        <dbReference type="EMBL" id="KAK8065495.1"/>
    </source>
</evidence>
<dbReference type="Proteomes" id="UP001433268">
    <property type="component" value="Unassembled WGS sequence"/>
</dbReference>
<accession>A0ABR1V5F6</accession>
<name>A0ABR1V5F6_9PEZI</name>
<evidence type="ECO:0000313" key="5">
    <source>
        <dbReference type="Proteomes" id="UP001433268"/>
    </source>
</evidence>
<sequence>MHQSNIAQTVAAAAAAAGETKGFATGDGTNYVYDYFPAANETLPTFLLLHGYPSSRHSWRHQLAALAQLGYGVLAPDLLGMGNSDKPTHIEAYRSKRISGHLTELLDHESLGKKVIGVGHDWGVAVLSKVAVWYPDRFSGLVFLNSAYFPPGVFFDLDAINRKTLGTLGYAQYGYWYFFSSFDAGPLISEKLESFFHLLYHTDAAQWGQNFANVGSARAWLQANKTQPLPAWLAEEDKARWLYLYSQPNAAEASLSYYRAVMRGIFDEDETGLRDEDRVLKVPVVAIQAAKDQVSTPEDMTAVTKPWTTNGYTEYLLDAGHWVMLEQKEKVTSILAEFAKSLSA</sequence>